<dbReference type="PANTHER" id="PTHR48007:SF56">
    <property type="entry name" value="LOW QUALITY PROTEIN: PROTEIN STRUBBELIG-RECEPTOR FAMILY 2"/>
    <property type="match status" value="1"/>
</dbReference>
<keyword evidence="8" id="KW-0675">Receptor</keyword>
<keyword evidence="4" id="KW-0732">Signal</keyword>
<dbReference type="InterPro" id="IPR011009">
    <property type="entry name" value="Kinase-like_dom_sf"/>
</dbReference>
<feature type="domain" description="Protein kinase" evidence="11">
    <location>
        <begin position="402"/>
        <end position="680"/>
    </location>
</feature>
<dbReference type="SUPFAM" id="SSF52058">
    <property type="entry name" value="L domain-like"/>
    <property type="match status" value="1"/>
</dbReference>
<keyword evidence="2" id="KW-0433">Leucine-rich repeat</keyword>
<evidence type="ECO:0000256" key="4">
    <source>
        <dbReference type="ARBA" id="ARBA00022729"/>
    </source>
</evidence>
<dbReference type="PROSITE" id="PS50011">
    <property type="entry name" value="PROTEIN_KINASE_DOM"/>
    <property type="match status" value="1"/>
</dbReference>
<dbReference type="GO" id="GO:0004672">
    <property type="term" value="F:protein kinase activity"/>
    <property type="evidence" value="ECO:0007669"/>
    <property type="project" value="InterPro"/>
</dbReference>
<dbReference type="GO" id="GO:0016020">
    <property type="term" value="C:membrane"/>
    <property type="evidence" value="ECO:0007669"/>
    <property type="project" value="UniProtKB-SubCell"/>
</dbReference>
<dbReference type="AlphaFoldDB" id="A0A6J1I7D5"/>
<keyword evidence="12" id="KW-1185">Reference proteome</keyword>
<name>A0A6J1I7D5_CUCMA</name>
<feature type="transmembrane region" description="Helical" evidence="10">
    <location>
        <begin position="296"/>
        <end position="319"/>
    </location>
</feature>
<accession>A0A6J1I7D5</accession>
<keyword evidence="3 10" id="KW-0812">Transmembrane</keyword>
<gene>
    <name evidence="13 14" type="primary">LOC111470286</name>
</gene>
<evidence type="ECO:0000256" key="6">
    <source>
        <dbReference type="ARBA" id="ARBA00022989"/>
    </source>
</evidence>
<dbReference type="OrthoDB" id="676979at2759"/>
<dbReference type="KEGG" id="cmax:111470286"/>
<keyword evidence="5" id="KW-0677">Repeat</keyword>
<dbReference type="Pfam" id="PF13855">
    <property type="entry name" value="LRR_8"/>
    <property type="match status" value="1"/>
</dbReference>
<sequence length="725" mass="80367">MLQQRPFTYFSVVVYSTILTSLARAFTNRPEVAALQDLYGALNYPHELIGWRKYGGDPCVESWTGVSCSGSSVIYLKLRDLNLTGNLGGQLNNLNNLKQLDVSSNRLTGEIPHNLPHNATHINMAFNHLSHNIPHTLSYMGNLRHLNLSHNTLSGVIGNVFTGLQNLREMDLSYNDFTGDLPRSLGSLTNITRLLLQNNKFTGSVAYLSPLPLTDLNIQDNCFSGIIPENFRTIPNLWIGGNRFHARVNSPPWDFPLEKAPMVRNISGPPTTKSNSIQNYPSRGVRQEKKRLGPGGILLLVGGLTLVVTFAALFIVFAISNMIPRSLPLGKAEDGLSTAPEENSQSLPLSSLLMGGQRPIASLNRTRTEKVSGRQGFSKRCNLPVGTKMFTLAELQSTTNNFSQENLLGEGSLGAVYRAEFPDGQVLAVKNINMGALSLTEEEKFLDVVWTASRLRHPNIVTLLGYCAEHGHYFLGYEYVRNLSLDEALHCESFMPLSWTVRLQIALGVARALDYLHRSFFPPVAHCNLKAANILLDDELIPRIYGCGLSVARRLVTNRVKTKASEIASGDRGYLAPEHGQPGFDNTRSDVYSFGVLLLEIVTGRKPFDNSKPRKEQSLVKWASSRLHDNESIEQMVDPVIKGTFSSKSLSRFVDIISLCIQPVKEFRPPMSEIVEHLTNLRRKMEMTKHAASEGTEIDPFEKSFRSANTGFVSSPAYSYSATSV</sequence>
<evidence type="ECO:0000259" key="11">
    <source>
        <dbReference type="PROSITE" id="PS50011"/>
    </source>
</evidence>
<keyword evidence="9" id="KW-0325">Glycoprotein</keyword>
<dbReference type="SMART" id="SM00369">
    <property type="entry name" value="LRR_TYP"/>
    <property type="match status" value="3"/>
</dbReference>
<evidence type="ECO:0000256" key="3">
    <source>
        <dbReference type="ARBA" id="ARBA00022692"/>
    </source>
</evidence>
<reference evidence="13 14" key="1">
    <citation type="submission" date="2025-04" db="UniProtKB">
        <authorList>
            <consortium name="RefSeq"/>
        </authorList>
    </citation>
    <scope>IDENTIFICATION</scope>
    <source>
        <tissue evidence="13 14">Young leaves</tissue>
    </source>
</reference>
<dbReference type="Gene3D" id="1.10.510.10">
    <property type="entry name" value="Transferase(Phosphotransferase) domain 1"/>
    <property type="match status" value="1"/>
</dbReference>
<dbReference type="InterPro" id="IPR013210">
    <property type="entry name" value="LRR_N_plant-typ"/>
</dbReference>
<dbReference type="GO" id="GO:0005524">
    <property type="term" value="F:ATP binding"/>
    <property type="evidence" value="ECO:0007669"/>
    <property type="project" value="InterPro"/>
</dbReference>
<dbReference type="InterPro" id="IPR001611">
    <property type="entry name" value="Leu-rich_rpt"/>
</dbReference>
<proteinExistence type="predicted"/>
<evidence type="ECO:0000313" key="13">
    <source>
        <dbReference type="RefSeq" id="XP_022971612.1"/>
    </source>
</evidence>
<dbReference type="Pfam" id="PF08263">
    <property type="entry name" value="LRRNT_2"/>
    <property type="match status" value="1"/>
</dbReference>
<evidence type="ECO:0000313" key="14">
    <source>
        <dbReference type="RefSeq" id="XP_022971613.1"/>
    </source>
</evidence>
<dbReference type="Pfam" id="PF00560">
    <property type="entry name" value="LRR_1"/>
    <property type="match status" value="2"/>
</dbReference>
<dbReference type="InterPro" id="IPR046959">
    <property type="entry name" value="PRK1-6/SRF4-like"/>
</dbReference>
<dbReference type="SUPFAM" id="SSF56112">
    <property type="entry name" value="Protein kinase-like (PK-like)"/>
    <property type="match status" value="1"/>
</dbReference>
<dbReference type="Gene3D" id="3.30.200.20">
    <property type="entry name" value="Phosphorylase Kinase, domain 1"/>
    <property type="match status" value="1"/>
</dbReference>
<dbReference type="PANTHER" id="PTHR48007">
    <property type="entry name" value="LEUCINE-RICH REPEAT RECEPTOR-LIKE PROTEIN KINASE PXC1"/>
    <property type="match status" value="1"/>
</dbReference>
<keyword evidence="6 10" id="KW-1133">Transmembrane helix</keyword>
<dbReference type="FunFam" id="1.10.510.10:FF:000479">
    <property type="entry name" value="Leucine-rich repeat receptor-like protein kinase"/>
    <property type="match status" value="1"/>
</dbReference>
<organism evidence="12 14">
    <name type="scientific">Cucurbita maxima</name>
    <name type="common">Pumpkin</name>
    <name type="synonym">Winter squash</name>
    <dbReference type="NCBI Taxonomy" id="3661"/>
    <lineage>
        <taxon>Eukaryota</taxon>
        <taxon>Viridiplantae</taxon>
        <taxon>Streptophyta</taxon>
        <taxon>Embryophyta</taxon>
        <taxon>Tracheophyta</taxon>
        <taxon>Spermatophyta</taxon>
        <taxon>Magnoliopsida</taxon>
        <taxon>eudicotyledons</taxon>
        <taxon>Gunneridae</taxon>
        <taxon>Pentapetalae</taxon>
        <taxon>rosids</taxon>
        <taxon>fabids</taxon>
        <taxon>Cucurbitales</taxon>
        <taxon>Cucurbitaceae</taxon>
        <taxon>Cucurbiteae</taxon>
        <taxon>Cucurbita</taxon>
    </lineage>
</organism>
<protein>
    <submittedName>
        <fullName evidence="13 14">Protein STRUBBELIG-RECEPTOR FAMILY 2-like</fullName>
    </submittedName>
</protein>
<dbReference type="Pfam" id="PF00069">
    <property type="entry name" value="Pkinase"/>
    <property type="match status" value="1"/>
</dbReference>
<dbReference type="FunFam" id="3.30.200.20:FF:000125">
    <property type="entry name" value="Protein STRUBBELIG-RECEPTOR FAMILY 8"/>
    <property type="match status" value="1"/>
</dbReference>
<dbReference type="Gene3D" id="3.80.10.10">
    <property type="entry name" value="Ribonuclease Inhibitor"/>
    <property type="match status" value="1"/>
</dbReference>
<dbReference type="RefSeq" id="XP_022971612.1">
    <property type="nucleotide sequence ID" value="XM_023115844.1"/>
</dbReference>
<evidence type="ECO:0000256" key="1">
    <source>
        <dbReference type="ARBA" id="ARBA00004167"/>
    </source>
</evidence>
<dbReference type="InterPro" id="IPR003591">
    <property type="entry name" value="Leu-rich_rpt_typical-subtyp"/>
</dbReference>
<dbReference type="RefSeq" id="XP_022971613.1">
    <property type="nucleotide sequence ID" value="XM_023115845.1"/>
</dbReference>
<dbReference type="Proteomes" id="UP000504608">
    <property type="component" value="Unplaced"/>
</dbReference>
<keyword evidence="7 10" id="KW-0472">Membrane</keyword>
<evidence type="ECO:0000256" key="10">
    <source>
        <dbReference type="SAM" id="Phobius"/>
    </source>
</evidence>
<evidence type="ECO:0000256" key="7">
    <source>
        <dbReference type="ARBA" id="ARBA00023136"/>
    </source>
</evidence>
<dbReference type="GeneID" id="111470286"/>
<evidence type="ECO:0000313" key="12">
    <source>
        <dbReference type="Proteomes" id="UP000504608"/>
    </source>
</evidence>
<evidence type="ECO:0000256" key="8">
    <source>
        <dbReference type="ARBA" id="ARBA00023170"/>
    </source>
</evidence>
<evidence type="ECO:0000256" key="9">
    <source>
        <dbReference type="ARBA" id="ARBA00023180"/>
    </source>
</evidence>
<dbReference type="InterPro" id="IPR032675">
    <property type="entry name" value="LRR_dom_sf"/>
</dbReference>
<dbReference type="FunFam" id="3.80.10.10:FF:000062">
    <property type="entry name" value="protein STRUBBELIG-RECEPTOR FAMILY 3"/>
    <property type="match status" value="1"/>
</dbReference>
<evidence type="ECO:0000256" key="2">
    <source>
        <dbReference type="ARBA" id="ARBA00022614"/>
    </source>
</evidence>
<comment type="subcellular location">
    <subcellularLocation>
        <location evidence="1">Membrane</location>
        <topology evidence="1">Single-pass membrane protein</topology>
    </subcellularLocation>
</comment>
<evidence type="ECO:0000256" key="5">
    <source>
        <dbReference type="ARBA" id="ARBA00022737"/>
    </source>
</evidence>
<dbReference type="InterPro" id="IPR000719">
    <property type="entry name" value="Prot_kinase_dom"/>
</dbReference>